<sequence length="142" mass="14691">MDATRVLVGRDTACRRRWLVAGVAAGAGCSALLGAALPVPGVPWYVGVPAQALLIAASVALLALGFGVGVVLLADFALLLPAYYVRAQEVGVGFRTPMEHALPQAVADAAVLGIVGVGLWLVVRRVADPADLDRLVVRVRSE</sequence>
<reference evidence="2 3" key="1">
    <citation type="submission" date="2020-07" db="EMBL/GenBank/DDBJ databases">
        <title>Halosimplex pelagicum sp. nov. and Halosimplex rubrum sp. nov., isolated from salted brown alga Laminaria, and emended description of the genus Halosimplex.</title>
        <authorList>
            <person name="Cui H."/>
        </authorList>
    </citation>
    <scope>NUCLEOTIDE SEQUENCE [LARGE SCALE GENOMIC DNA]</scope>
    <source>
        <strain evidence="2 3">R27</strain>
    </source>
</reference>
<name>A0A7D5SVQ8_9EURY</name>
<accession>A0A7D5SVQ8</accession>
<evidence type="ECO:0000313" key="3">
    <source>
        <dbReference type="Proteomes" id="UP000509667"/>
    </source>
</evidence>
<dbReference type="EMBL" id="CP058910">
    <property type="protein sequence ID" value="QLH75911.1"/>
    <property type="molecule type" value="Genomic_DNA"/>
</dbReference>
<dbReference type="RefSeq" id="WP_179909857.1">
    <property type="nucleotide sequence ID" value="NZ_CP058910.1"/>
</dbReference>
<dbReference type="PROSITE" id="PS51257">
    <property type="entry name" value="PROKAR_LIPOPROTEIN"/>
    <property type="match status" value="1"/>
</dbReference>
<keyword evidence="1" id="KW-0812">Transmembrane</keyword>
<organism evidence="2 3">
    <name type="scientific">Halosimplex rubrum</name>
    <dbReference type="NCBI Taxonomy" id="869889"/>
    <lineage>
        <taxon>Archaea</taxon>
        <taxon>Methanobacteriati</taxon>
        <taxon>Methanobacteriota</taxon>
        <taxon>Stenosarchaea group</taxon>
        <taxon>Halobacteria</taxon>
        <taxon>Halobacteriales</taxon>
        <taxon>Haloarculaceae</taxon>
        <taxon>Halosimplex</taxon>
    </lineage>
</organism>
<protein>
    <submittedName>
        <fullName evidence="2">Uncharacterized protein</fullName>
    </submittedName>
</protein>
<dbReference type="KEGG" id="hrr:HZS55_00705"/>
<dbReference type="AlphaFoldDB" id="A0A7D5SVQ8"/>
<feature type="transmembrane region" description="Helical" evidence="1">
    <location>
        <begin position="51"/>
        <end position="84"/>
    </location>
</feature>
<keyword evidence="1" id="KW-0472">Membrane</keyword>
<gene>
    <name evidence="2" type="ORF">HZS55_00705</name>
</gene>
<evidence type="ECO:0000313" key="2">
    <source>
        <dbReference type="EMBL" id="QLH75911.1"/>
    </source>
</evidence>
<keyword evidence="3" id="KW-1185">Reference proteome</keyword>
<feature type="transmembrane region" description="Helical" evidence="1">
    <location>
        <begin position="18"/>
        <end position="39"/>
    </location>
</feature>
<keyword evidence="1" id="KW-1133">Transmembrane helix</keyword>
<dbReference type="GeneID" id="56076338"/>
<proteinExistence type="predicted"/>
<evidence type="ECO:0000256" key="1">
    <source>
        <dbReference type="SAM" id="Phobius"/>
    </source>
</evidence>
<dbReference type="Proteomes" id="UP000509667">
    <property type="component" value="Chromosome"/>
</dbReference>